<reference evidence="3" key="1">
    <citation type="journal article" date="2019" name="Sci. Rep.">
        <title>Draft genome of Tanacetum cinerariifolium, the natural source of mosquito coil.</title>
        <authorList>
            <person name="Yamashiro T."/>
            <person name="Shiraishi A."/>
            <person name="Satake H."/>
            <person name="Nakayama K."/>
        </authorList>
    </citation>
    <scope>NUCLEOTIDE SEQUENCE</scope>
</reference>
<dbReference type="Gene3D" id="3.30.300.20">
    <property type="match status" value="1"/>
</dbReference>
<organism evidence="3">
    <name type="scientific">Tanacetum cinerariifolium</name>
    <name type="common">Dalmatian daisy</name>
    <name type="synonym">Chrysanthemum cinerariifolium</name>
    <dbReference type="NCBI Taxonomy" id="118510"/>
    <lineage>
        <taxon>Eukaryota</taxon>
        <taxon>Viridiplantae</taxon>
        <taxon>Streptophyta</taxon>
        <taxon>Embryophyta</taxon>
        <taxon>Tracheophyta</taxon>
        <taxon>Spermatophyta</taxon>
        <taxon>Magnoliopsida</taxon>
        <taxon>eudicotyledons</taxon>
        <taxon>Gunneridae</taxon>
        <taxon>Pentapetalae</taxon>
        <taxon>asterids</taxon>
        <taxon>campanulids</taxon>
        <taxon>Asterales</taxon>
        <taxon>Asteraceae</taxon>
        <taxon>Asteroideae</taxon>
        <taxon>Anthemideae</taxon>
        <taxon>Anthemidinae</taxon>
        <taxon>Tanacetum</taxon>
    </lineage>
</organism>
<proteinExistence type="predicted"/>
<evidence type="ECO:0000313" key="3">
    <source>
        <dbReference type="EMBL" id="GEU67400.1"/>
    </source>
</evidence>
<dbReference type="Pfam" id="PF07727">
    <property type="entry name" value="RVT_2"/>
    <property type="match status" value="1"/>
</dbReference>
<dbReference type="InterPro" id="IPR057670">
    <property type="entry name" value="SH3_retrovirus"/>
</dbReference>
<dbReference type="InterPro" id="IPR015946">
    <property type="entry name" value="KH_dom-like_a/b"/>
</dbReference>
<dbReference type="InterPro" id="IPR013103">
    <property type="entry name" value="RVT_2"/>
</dbReference>
<feature type="domain" description="Retroviral polymerase SH3-like" evidence="2">
    <location>
        <begin position="2"/>
        <end position="42"/>
    </location>
</feature>
<dbReference type="AlphaFoldDB" id="A0A6L2M1H0"/>
<gene>
    <name evidence="3" type="ORF">Tci_039378</name>
</gene>
<sequence length="502" mass="58132">MKPKADIGIYSGYSESSRGLRIYNRRTRKIMETIHVKFDELTGIAFKHNYLEPETNRFQDNDSLAEDTSIPSKEDLNNLFGPIIVEDQEAPPIVSLFEEQISLFSTDDAVKSVQEDSAEFDGNTLFTPYDALTFKETKAHPLEQVIGDPSKPAMTRNRLHTDSEVCMYALTVSIIEPNNIKEAMADQSWFESMQDELHQFQRLDVWELVPRPADRNGYKQEDGIDFKESFALVVRLEGYFQPEGFVDPDFPNHVYKLKKALYGLKQAPRAWHDKLSSFLIEYHFTKGIVDPTLFMRHQAQYAIELLKKHGMDECDSMSTPMAIARLDADLHALLPIKQNIIARPTVKHLKEMQTMLVFMMIAKARQEAYNSKVKSRKRVYEEDVACYGKFKIGRQNEMHIPSSVSYQIGLISFLCGKDEMVRDFWIRFCVLELDNDGAVKANYMNLHTFGRRCTPEGEKGRRIRELTSFVQKRFEFRKNNVRLYAKRVTDISKAVVRNKKLK</sequence>
<dbReference type="Pfam" id="PF25597">
    <property type="entry name" value="SH3_retrovirus"/>
    <property type="match status" value="1"/>
</dbReference>
<name>A0A6L2M1H0_TANCI</name>
<protein>
    <submittedName>
        <fullName evidence="3">Gag-Pol polyprotein</fullName>
    </submittedName>
</protein>
<evidence type="ECO:0000259" key="1">
    <source>
        <dbReference type="Pfam" id="PF07727"/>
    </source>
</evidence>
<feature type="domain" description="Reverse transcriptase Ty1/copia-type" evidence="1">
    <location>
        <begin position="241"/>
        <end position="298"/>
    </location>
</feature>
<comment type="caution">
    <text evidence="3">The sequence shown here is derived from an EMBL/GenBank/DDBJ whole genome shotgun (WGS) entry which is preliminary data.</text>
</comment>
<accession>A0A6L2M1H0</accession>
<dbReference type="EMBL" id="BKCJ010005558">
    <property type="protein sequence ID" value="GEU67400.1"/>
    <property type="molecule type" value="Genomic_DNA"/>
</dbReference>
<evidence type="ECO:0000259" key="2">
    <source>
        <dbReference type="Pfam" id="PF25597"/>
    </source>
</evidence>